<dbReference type="SUPFAM" id="SSF54001">
    <property type="entry name" value="Cysteine proteinases"/>
    <property type="match status" value="1"/>
</dbReference>
<dbReference type="Proteomes" id="UP000179769">
    <property type="component" value="Unassembled WGS sequence"/>
</dbReference>
<dbReference type="Pfam" id="PF08379">
    <property type="entry name" value="Bact_transglu_N"/>
    <property type="match status" value="1"/>
</dbReference>
<dbReference type="InterPro" id="IPR002931">
    <property type="entry name" value="Transglutaminase-like"/>
</dbReference>
<evidence type="ECO:0000313" key="3">
    <source>
        <dbReference type="Proteomes" id="UP000179769"/>
    </source>
</evidence>
<dbReference type="Pfam" id="PF01841">
    <property type="entry name" value="Transglut_core"/>
    <property type="match status" value="1"/>
</dbReference>
<dbReference type="InterPro" id="IPR013589">
    <property type="entry name" value="Bac_transglu_N"/>
</dbReference>
<name>A0A1S1R2V6_9ACTN</name>
<dbReference type="EMBL" id="MAXA01000069">
    <property type="protein sequence ID" value="OHV40520.1"/>
    <property type="molecule type" value="Genomic_DNA"/>
</dbReference>
<dbReference type="AlphaFoldDB" id="A0A1S1R2V6"/>
<protein>
    <submittedName>
        <fullName evidence="2">Transglutaminase</fullName>
    </submittedName>
</protein>
<dbReference type="RefSeq" id="WP_071060722.1">
    <property type="nucleotide sequence ID" value="NZ_MAXA01000069.1"/>
</dbReference>
<evidence type="ECO:0000313" key="2">
    <source>
        <dbReference type="EMBL" id="OHV40520.1"/>
    </source>
</evidence>
<comment type="caution">
    <text evidence="2">The sequence shown here is derived from an EMBL/GenBank/DDBJ whole genome shotgun (WGS) entry which is preliminary data.</text>
</comment>
<feature type="domain" description="Transglutaminase-like" evidence="1">
    <location>
        <begin position="187"/>
        <end position="264"/>
    </location>
</feature>
<dbReference type="PANTHER" id="PTHR33490">
    <property type="entry name" value="BLR5614 PROTEIN-RELATED"/>
    <property type="match status" value="1"/>
</dbReference>
<keyword evidence="3" id="KW-1185">Reference proteome</keyword>
<organism evidence="2 3">
    <name type="scientific">Parafrankia soli</name>
    <dbReference type="NCBI Taxonomy" id="2599596"/>
    <lineage>
        <taxon>Bacteria</taxon>
        <taxon>Bacillati</taxon>
        <taxon>Actinomycetota</taxon>
        <taxon>Actinomycetes</taxon>
        <taxon>Frankiales</taxon>
        <taxon>Frankiaceae</taxon>
        <taxon>Parafrankia</taxon>
    </lineage>
</organism>
<evidence type="ECO:0000259" key="1">
    <source>
        <dbReference type="SMART" id="SM00460"/>
    </source>
</evidence>
<dbReference type="SMART" id="SM00460">
    <property type="entry name" value="TGc"/>
    <property type="match status" value="1"/>
</dbReference>
<proteinExistence type="predicted"/>
<dbReference type="InterPro" id="IPR038765">
    <property type="entry name" value="Papain-like_cys_pep_sf"/>
</dbReference>
<accession>A0A1S1R2V6</accession>
<dbReference type="PANTHER" id="PTHR33490:SF6">
    <property type="entry name" value="SLL1049 PROTEIN"/>
    <property type="match status" value="1"/>
</dbReference>
<gene>
    <name evidence="2" type="ORF">BBK14_12600</name>
</gene>
<sequence>METPGTPGGRLAPAGPASAVPDIAGAQRVTYRVSQRFRYTYDGSATNLDHRLVAVPPPRHGGQFRRSVDLRVSAPEARTTWQRGPDGLQIANIRIDVVPPTLDFDVTVVVERIARAGWPTLPASALSSRRLLTATALTAPTPAMIDAARSMAGPDPVATARRVCGWVHERIAYVSGSTDVGTTAAQALAGGRGVCQDQAHVMIAMCRAAGIPARYAQGHMLGEGASHAWVEVLVPAALAPPVGGASPVGGADALAGAGAVDPGPAEAFTPGGVGAAAVAFDPCHDRLADLRYVTVAVGRDYQDVAPTSGRYVGAGRGVLVATARVDVV</sequence>
<dbReference type="OrthoDB" id="9804023at2"/>
<reference evidence="3" key="1">
    <citation type="submission" date="2016-07" db="EMBL/GenBank/DDBJ databases">
        <title>Frankia sp. NRRL B-16219 Genome sequencing.</title>
        <authorList>
            <person name="Ghodhbane-Gtari F."/>
            <person name="Swanson E."/>
            <person name="Gueddou A."/>
            <person name="Louati M."/>
            <person name="Nouioui I."/>
            <person name="Hezbri K."/>
            <person name="Abebe-Akele F."/>
            <person name="Simpson S."/>
            <person name="Morris K."/>
            <person name="Thomas K."/>
            <person name="Gtari M."/>
            <person name="Tisa L.S."/>
        </authorList>
    </citation>
    <scope>NUCLEOTIDE SEQUENCE [LARGE SCALE GENOMIC DNA]</scope>
    <source>
        <strain evidence="3">NRRL B-16219</strain>
    </source>
</reference>
<dbReference type="Gene3D" id="3.10.620.30">
    <property type="match status" value="2"/>
</dbReference>